<keyword evidence="1" id="KW-0596">Phosphopantetheine</keyword>
<dbReference type="InterPro" id="IPR016039">
    <property type="entry name" value="Thiolase-like"/>
</dbReference>
<dbReference type="GO" id="GO:0005886">
    <property type="term" value="C:plasma membrane"/>
    <property type="evidence" value="ECO:0007669"/>
    <property type="project" value="TreeGrafter"/>
</dbReference>
<dbReference type="Gene3D" id="3.10.129.110">
    <property type="entry name" value="Polyketide synthase dehydratase"/>
    <property type="match status" value="1"/>
</dbReference>
<evidence type="ECO:0000256" key="1">
    <source>
        <dbReference type="ARBA" id="ARBA00022450"/>
    </source>
</evidence>
<comment type="similarity">
    <text evidence="5">Belongs to the thiolase-like superfamily. Beta-ketoacyl-ACP synthases family.</text>
</comment>
<proteinExistence type="inferred from homology"/>
<dbReference type="Pfam" id="PF02801">
    <property type="entry name" value="Ketoacyl-synt_C"/>
    <property type="match status" value="1"/>
</dbReference>
<reference evidence="7" key="2">
    <citation type="submission" date="2023-01" db="EMBL/GenBank/DDBJ databases">
        <authorList>
            <person name="Sun Q."/>
            <person name="Evtushenko L."/>
        </authorList>
    </citation>
    <scope>NUCLEOTIDE SEQUENCE</scope>
    <source>
        <strain evidence="7">VKM B-2555</strain>
    </source>
</reference>
<dbReference type="InterPro" id="IPR032821">
    <property type="entry name" value="PKS_assoc"/>
</dbReference>
<dbReference type="PANTHER" id="PTHR43775:SF37">
    <property type="entry name" value="SI:DKEY-61P9.11"/>
    <property type="match status" value="1"/>
</dbReference>
<dbReference type="InterPro" id="IPR014031">
    <property type="entry name" value="Ketoacyl_synth_C"/>
</dbReference>
<dbReference type="FunFam" id="3.40.47.10:FF:000019">
    <property type="entry name" value="Polyketide synthase type I"/>
    <property type="match status" value="1"/>
</dbReference>
<keyword evidence="2" id="KW-0597">Phosphoprotein</keyword>
<dbReference type="PROSITE" id="PS52004">
    <property type="entry name" value="KS3_2"/>
    <property type="match status" value="1"/>
</dbReference>
<sequence>MTAARAFARGGLAPMAIVGMHGRFPGAPDLAAFWDNLEAGRDVIGRVPSDRWDWRAVHGTRSGDGETSYSSWGGFADHVDCFDGGFFGLLPKEVQSMDPQQRLFLQTAHNALEDAGIGPRSLAGRKVGVFVGVGNADYPALMREHGAEIDAYRGTGMALTAIANRISYLFDLRGPSSVVDTACSGSLVALHRAVTSLREGECELAIVGGVNLLLGPELYVAFSKAEMLSPTGRCRAFDAAADGYVRGEGVAAVVVRPLEAALDAGDYVYAVVEAVAENHGGRAHGFTAPNPSAQADVIADAWRKAGRPLSEAAFVETHGTGTPLGDPIEIEGLKLALARSSPSRRETISLGSLKSQIGHLEAAAGIASLIKAALSLQRGRLPANMHHDRLNPRIDLDGAPFRVASRETALNRLGDEPLAAGVSSFGFGGVNAHAVLREFRAPRGADGQKERDRRPFLIALSGKDAAGLRARAAQLVATLRAVPGASERERIARLLGEALALDVSGDTPLAAAGVTPGRLSAALEQAGRSIGAPVDLETVRDCVTFDDLCAAIAARGPVPGAETEDGETARLLCAAALPAADVAALDLARLSRALLFGRDAMSERLALVAGDTAELVEALSCFLAAPASDGPWVRSSVRGRGETVARPEALASEASADDLWRWARYWAAVRTPDIAWPELYPDLPLPPKTPLPAYPFALRRVWYRARDRSGAGREAPPSSPAVLRERTPEQGSIHAAWRECWAAAVRPLPSSLTAAPTLIDRLAARGGVVALSEVLLARPADFSGEAIVREAATERVAQCVAPGSAPWAALEARMADGPALAMETPRSDPIGSISGADFYGLCSAAGVAPGQRHRPVRQVRIGRDTLEFELDLRPARDASFWTQLTVTATLGAAWLLDPALSADALPLPWRVRSLRFDSAASEPVARMSFVRSGRDAVAFAALGASGAQVLTVGEWATRRFALPRRPVAGAEIHRIAS</sequence>
<name>A0A9W6JII2_9HYPH</name>
<evidence type="ECO:0000256" key="4">
    <source>
        <dbReference type="ARBA" id="ARBA00054155"/>
    </source>
</evidence>
<dbReference type="SUPFAM" id="SSF53901">
    <property type="entry name" value="Thiolase-like"/>
    <property type="match status" value="1"/>
</dbReference>
<dbReference type="InterPro" id="IPR050091">
    <property type="entry name" value="PKS_NRPS_Biosynth_Enz"/>
</dbReference>
<dbReference type="InterPro" id="IPR042104">
    <property type="entry name" value="PKS_dehydratase_sf"/>
</dbReference>
<dbReference type="Pfam" id="PF00109">
    <property type="entry name" value="ketoacyl-synt"/>
    <property type="match status" value="1"/>
</dbReference>
<evidence type="ECO:0000256" key="2">
    <source>
        <dbReference type="ARBA" id="ARBA00022553"/>
    </source>
</evidence>
<dbReference type="Gene3D" id="3.40.47.10">
    <property type="match status" value="1"/>
</dbReference>
<dbReference type="InterPro" id="IPR020841">
    <property type="entry name" value="PKS_Beta-ketoAc_synthase_dom"/>
</dbReference>
<gene>
    <name evidence="7" type="ORF">GCM10008171_21020</name>
</gene>
<keyword evidence="8" id="KW-1185">Reference proteome</keyword>
<dbReference type="RefSeq" id="WP_271204705.1">
    <property type="nucleotide sequence ID" value="NZ_BSFK01000010.1"/>
</dbReference>
<feature type="domain" description="Ketosynthase family 3 (KS3)" evidence="6">
    <location>
        <begin position="12"/>
        <end position="438"/>
    </location>
</feature>
<dbReference type="PANTHER" id="PTHR43775">
    <property type="entry name" value="FATTY ACID SYNTHASE"/>
    <property type="match status" value="1"/>
</dbReference>
<evidence type="ECO:0000259" key="6">
    <source>
        <dbReference type="PROSITE" id="PS52004"/>
    </source>
</evidence>
<protein>
    <recommendedName>
        <fullName evidence="6">Ketosynthase family 3 (KS3) domain-containing protein</fullName>
    </recommendedName>
</protein>
<dbReference type="GO" id="GO:0005737">
    <property type="term" value="C:cytoplasm"/>
    <property type="evidence" value="ECO:0007669"/>
    <property type="project" value="TreeGrafter"/>
</dbReference>
<evidence type="ECO:0000256" key="3">
    <source>
        <dbReference type="ARBA" id="ARBA00022679"/>
    </source>
</evidence>
<evidence type="ECO:0000313" key="7">
    <source>
        <dbReference type="EMBL" id="GLK76848.1"/>
    </source>
</evidence>
<evidence type="ECO:0000256" key="5">
    <source>
        <dbReference type="RuleBase" id="RU003694"/>
    </source>
</evidence>
<accession>A0A9W6JII2</accession>
<dbReference type="EMBL" id="BSFK01000010">
    <property type="protein sequence ID" value="GLK76848.1"/>
    <property type="molecule type" value="Genomic_DNA"/>
</dbReference>
<dbReference type="AlphaFoldDB" id="A0A9W6JII2"/>
<dbReference type="GO" id="GO:0004312">
    <property type="term" value="F:fatty acid synthase activity"/>
    <property type="evidence" value="ECO:0007669"/>
    <property type="project" value="TreeGrafter"/>
</dbReference>
<dbReference type="SMART" id="SM00825">
    <property type="entry name" value="PKS_KS"/>
    <property type="match status" value="1"/>
</dbReference>
<comment type="function">
    <text evidence="4">Involved in production of the polyketide antibiotic thailandamide.</text>
</comment>
<keyword evidence="3 5" id="KW-0808">Transferase</keyword>
<reference evidence="7" key="1">
    <citation type="journal article" date="2014" name="Int. J. Syst. Evol. Microbiol.">
        <title>Complete genome sequence of Corynebacterium casei LMG S-19264T (=DSM 44701T), isolated from a smear-ripened cheese.</title>
        <authorList>
            <consortium name="US DOE Joint Genome Institute (JGI-PGF)"/>
            <person name="Walter F."/>
            <person name="Albersmeier A."/>
            <person name="Kalinowski J."/>
            <person name="Ruckert C."/>
        </authorList>
    </citation>
    <scope>NUCLEOTIDE SEQUENCE</scope>
    <source>
        <strain evidence="7">VKM B-2555</strain>
    </source>
</reference>
<dbReference type="Pfam" id="PF16197">
    <property type="entry name" value="KAsynt_C_assoc"/>
    <property type="match status" value="1"/>
</dbReference>
<organism evidence="7 8">
    <name type="scientific">Methylopila jiangsuensis</name>
    <dbReference type="NCBI Taxonomy" id="586230"/>
    <lineage>
        <taxon>Bacteria</taxon>
        <taxon>Pseudomonadati</taxon>
        <taxon>Pseudomonadota</taxon>
        <taxon>Alphaproteobacteria</taxon>
        <taxon>Hyphomicrobiales</taxon>
        <taxon>Methylopilaceae</taxon>
        <taxon>Methylopila</taxon>
    </lineage>
</organism>
<dbReference type="GO" id="GO:0071770">
    <property type="term" value="P:DIM/DIP cell wall layer assembly"/>
    <property type="evidence" value="ECO:0007669"/>
    <property type="project" value="TreeGrafter"/>
</dbReference>
<dbReference type="Gene3D" id="3.30.70.3290">
    <property type="match status" value="1"/>
</dbReference>
<dbReference type="CDD" id="cd00833">
    <property type="entry name" value="PKS"/>
    <property type="match status" value="1"/>
</dbReference>
<dbReference type="InterPro" id="IPR014030">
    <property type="entry name" value="Ketoacyl_synth_N"/>
</dbReference>
<dbReference type="GO" id="GO:0006633">
    <property type="term" value="P:fatty acid biosynthetic process"/>
    <property type="evidence" value="ECO:0007669"/>
    <property type="project" value="TreeGrafter"/>
</dbReference>
<comment type="caution">
    <text evidence="7">The sequence shown here is derived from an EMBL/GenBank/DDBJ whole genome shotgun (WGS) entry which is preliminary data.</text>
</comment>
<dbReference type="Proteomes" id="UP001143364">
    <property type="component" value="Unassembled WGS sequence"/>
</dbReference>
<evidence type="ECO:0000313" key="8">
    <source>
        <dbReference type="Proteomes" id="UP001143364"/>
    </source>
</evidence>